<dbReference type="PANTHER" id="PTHR30222">
    <property type="entry name" value="SPERMIDINE/PUTRESCINE-BINDING PERIPLASMIC PROTEIN"/>
    <property type="match status" value="1"/>
</dbReference>
<dbReference type="SUPFAM" id="SSF53850">
    <property type="entry name" value="Periplasmic binding protein-like II"/>
    <property type="match status" value="1"/>
</dbReference>
<keyword evidence="8" id="KW-1185">Reference proteome</keyword>
<dbReference type="RefSeq" id="WP_230756427.1">
    <property type="nucleotide sequence ID" value="NZ_JAINWA010000003.1"/>
</dbReference>
<dbReference type="Proteomes" id="UP001198163">
    <property type="component" value="Unassembled WGS sequence"/>
</dbReference>
<dbReference type="EMBL" id="JAINWA010000003">
    <property type="protein sequence ID" value="MCD1655371.1"/>
    <property type="molecule type" value="Genomic_DNA"/>
</dbReference>
<feature type="binding site" evidence="5">
    <location>
        <begin position="171"/>
        <end position="174"/>
    </location>
    <ligand>
        <name>spermidine</name>
        <dbReference type="ChEBI" id="CHEBI:57834"/>
    </ligand>
</feature>
<evidence type="ECO:0000256" key="3">
    <source>
        <dbReference type="ARBA" id="ARBA00022729"/>
    </source>
</evidence>
<proteinExistence type="predicted"/>
<comment type="subcellular location">
    <subcellularLocation>
        <location evidence="1">Periplasm</location>
    </subcellularLocation>
</comment>
<feature type="chain" id="PRO_5041948507" evidence="6">
    <location>
        <begin position="18"/>
        <end position="350"/>
    </location>
</feature>
<evidence type="ECO:0000256" key="1">
    <source>
        <dbReference type="ARBA" id="ARBA00004418"/>
    </source>
</evidence>
<keyword evidence="2" id="KW-0813">Transport</keyword>
<dbReference type="InterPro" id="IPR001188">
    <property type="entry name" value="Sperm_putr-bd"/>
</dbReference>
<evidence type="ECO:0000313" key="8">
    <source>
        <dbReference type="Proteomes" id="UP001198163"/>
    </source>
</evidence>
<reference evidence="7" key="1">
    <citation type="submission" date="2021-08" db="EMBL/GenBank/DDBJ databases">
        <title>Comparative analyses of Brucepasteria parasyntrophica and Teretinema zuelzerae.</title>
        <authorList>
            <person name="Song Y."/>
            <person name="Brune A."/>
        </authorList>
    </citation>
    <scope>NUCLEOTIDE SEQUENCE</scope>
    <source>
        <strain evidence="7">DSM 1903</strain>
    </source>
</reference>
<accession>A0AAE3EK76</accession>
<dbReference type="GO" id="GO:0015846">
    <property type="term" value="P:polyamine transport"/>
    <property type="evidence" value="ECO:0007669"/>
    <property type="project" value="InterPro"/>
</dbReference>
<sequence length="350" mass="39194">MKKNIVNVLTLALVALAALFGAAGCKKGDGKTLYLYNWAVYTPDSVIKQFEEEFGVKVVYDDFASNEDMYAKLKAGGSGYDLIVPSGDYVSIMKEQGMLEKIDLSRIPNAKYLKKETLEKATYDQAMEYSVPYYMGAAGIAVNKEKVPNFEESWSIFARKDLAGRMSMLDDMREVLGDALAYLGYSVNTTNQAELDQALALVNNEWKPNLVKFDAEGFGKSFAAGEFWVVQGYAEVVYGEIPPEKYDTVAFFIPKDEGGPMYIDSLCIPKGARNPELAHEFINFILRPEIYAEFLDSFGFPSTIHTEAGALQKVQPYYSAESLANCELKEDLGADLELYNQIWQKIRFTE</sequence>
<evidence type="ECO:0000313" key="7">
    <source>
        <dbReference type="EMBL" id="MCD1655371.1"/>
    </source>
</evidence>
<dbReference type="GO" id="GO:0019808">
    <property type="term" value="F:polyamine binding"/>
    <property type="evidence" value="ECO:0007669"/>
    <property type="project" value="InterPro"/>
</dbReference>
<dbReference type="PANTHER" id="PTHR30222:SF17">
    <property type="entry name" value="SPERMIDINE_PUTRESCINE-BINDING PERIPLASMIC PROTEIN"/>
    <property type="match status" value="1"/>
</dbReference>
<keyword evidence="3 6" id="KW-0732">Signal</keyword>
<protein>
    <submittedName>
        <fullName evidence="7">Extracellular solute-binding protein</fullName>
    </submittedName>
</protein>
<dbReference type="Pfam" id="PF13416">
    <property type="entry name" value="SBP_bac_8"/>
    <property type="match status" value="1"/>
</dbReference>
<dbReference type="PROSITE" id="PS51257">
    <property type="entry name" value="PROKAR_LIPOPROTEIN"/>
    <property type="match status" value="1"/>
</dbReference>
<evidence type="ECO:0000256" key="6">
    <source>
        <dbReference type="SAM" id="SignalP"/>
    </source>
</evidence>
<dbReference type="InterPro" id="IPR006059">
    <property type="entry name" value="SBP"/>
</dbReference>
<dbReference type="Gene3D" id="3.40.190.10">
    <property type="entry name" value="Periplasmic binding protein-like II"/>
    <property type="match status" value="2"/>
</dbReference>
<evidence type="ECO:0000256" key="2">
    <source>
        <dbReference type="ARBA" id="ARBA00022448"/>
    </source>
</evidence>
<organism evidence="7 8">
    <name type="scientific">Teretinema zuelzerae</name>
    <dbReference type="NCBI Taxonomy" id="156"/>
    <lineage>
        <taxon>Bacteria</taxon>
        <taxon>Pseudomonadati</taxon>
        <taxon>Spirochaetota</taxon>
        <taxon>Spirochaetia</taxon>
        <taxon>Spirochaetales</taxon>
        <taxon>Treponemataceae</taxon>
        <taxon>Teretinema</taxon>
    </lineage>
</organism>
<dbReference type="GO" id="GO:0042597">
    <property type="term" value="C:periplasmic space"/>
    <property type="evidence" value="ECO:0007669"/>
    <property type="project" value="UniProtKB-SubCell"/>
</dbReference>
<evidence type="ECO:0000256" key="5">
    <source>
        <dbReference type="PIRSR" id="PIRSR019574-1"/>
    </source>
</evidence>
<dbReference type="PRINTS" id="PR00909">
    <property type="entry name" value="SPERMDNBNDNG"/>
</dbReference>
<dbReference type="AlphaFoldDB" id="A0AAE3EK76"/>
<feature type="signal peptide" evidence="6">
    <location>
        <begin position="1"/>
        <end position="17"/>
    </location>
</feature>
<gene>
    <name evidence="7" type="ORF">K7J14_11765</name>
</gene>
<comment type="caution">
    <text evidence="7">The sequence shown here is derived from an EMBL/GenBank/DDBJ whole genome shotgun (WGS) entry which is preliminary data.</text>
</comment>
<evidence type="ECO:0000256" key="4">
    <source>
        <dbReference type="ARBA" id="ARBA00022764"/>
    </source>
</evidence>
<dbReference type="PIRSF" id="PIRSF019574">
    <property type="entry name" value="Periplasmic_polyamine_BP"/>
    <property type="match status" value="1"/>
</dbReference>
<name>A0AAE3EK76_9SPIR</name>
<keyword evidence="4" id="KW-0574">Periplasm</keyword>